<name>A0A0F9I3W5_9ZZZZ</name>
<dbReference type="NCBIfam" id="TIGR02521">
    <property type="entry name" value="type_IV_pilW"/>
    <property type="match status" value="1"/>
</dbReference>
<organism evidence="3">
    <name type="scientific">marine sediment metagenome</name>
    <dbReference type="NCBI Taxonomy" id="412755"/>
    <lineage>
        <taxon>unclassified sequences</taxon>
        <taxon>metagenomes</taxon>
        <taxon>ecological metagenomes</taxon>
    </lineage>
</organism>
<dbReference type="Pfam" id="PF13414">
    <property type="entry name" value="TPR_11"/>
    <property type="match status" value="1"/>
</dbReference>
<evidence type="ECO:0000313" key="3">
    <source>
        <dbReference type="EMBL" id="KKM22311.1"/>
    </source>
</evidence>
<comment type="caution">
    <text evidence="3">The sequence shown here is derived from an EMBL/GenBank/DDBJ whole genome shotgun (WGS) entry which is preliminary data.</text>
</comment>
<evidence type="ECO:0000256" key="2">
    <source>
        <dbReference type="ARBA" id="ARBA00022803"/>
    </source>
</evidence>
<dbReference type="Pfam" id="PF13424">
    <property type="entry name" value="TPR_12"/>
    <property type="match status" value="1"/>
</dbReference>
<protein>
    <submittedName>
        <fullName evidence="3">Uncharacterized protein</fullName>
    </submittedName>
</protein>
<dbReference type="PROSITE" id="PS50293">
    <property type="entry name" value="TPR_REGION"/>
    <property type="match status" value="1"/>
</dbReference>
<sequence length="255" mass="28768">ILPVCKRFVVLAFVLLTACNANQTVRDAYIAPDAKAADINMRLGLNYLQRGDYAIALEKLKKALKQNPNLPSAHNTIAILYQYLGENEKAEMHFNKAVSLEPDYSEAQNNFGVFLCQQGRYEESEERFLNAVKNPLYSSAALAYENAGLCVDRENNTAKAETYFRKALQMMPTLPKSLIEMAAINLEQKNFLQARAYIQRYQQAATWTPRALLLAIKTETALGDKDAISSYKLILRSRFPDSDEMRIVNQGINNS</sequence>
<dbReference type="PANTHER" id="PTHR44858">
    <property type="entry name" value="TETRATRICOPEPTIDE REPEAT PROTEIN 6"/>
    <property type="match status" value="1"/>
</dbReference>
<dbReference type="SUPFAM" id="SSF48452">
    <property type="entry name" value="TPR-like"/>
    <property type="match status" value="1"/>
</dbReference>
<dbReference type="SMART" id="SM00028">
    <property type="entry name" value="TPR"/>
    <property type="match status" value="4"/>
</dbReference>
<keyword evidence="1" id="KW-0677">Repeat</keyword>
<dbReference type="PANTHER" id="PTHR44858:SF1">
    <property type="entry name" value="UDP-N-ACETYLGLUCOSAMINE--PEPTIDE N-ACETYLGLUCOSAMINYLTRANSFERASE SPINDLY-RELATED"/>
    <property type="match status" value="1"/>
</dbReference>
<dbReference type="EMBL" id="LAZR01013363">
    <property type="protein sequence ID" value="KKM22311.1"/>
    <property type="molecule type" value="Genomic_DNA"/>
</dbReference>
<keyword evidence="2" id="KW-0802">TPR repeat</keyword>
<proteinExistence type="predicted"/>
<dbReference type="InterPro" id="IPR050498">
    <property type="entry name" value="Ycf3"/>
</dbReference>
<dbReference type="GO" id="GO:0009279">
    <property type="term" value="C:cell outer membrane"/>
    <property type="evidence" value="ECO:0007669"/>
    <property type="project" value="TreeGrafter"/>
</dbReference>
<dbReference type="PROSITE" id="PS50005">
    <property type="entry name" value="TPR"/>
    <property type="match status" value="3"/>
</dbReference>
<dbReference type="Gene3D" id="1.25.40.10">
    <property type="entry name" value="Tetratricopeptide repeat domain"/>
    <property type="match status" value="1"/>
</dbReference>
<dbReference type="InterPro" id="IPR011990">
    <property type="entry name" value="TPR-like_helical_dom_sf"/>
</dbReference>
<reference evidence="3" key="1">
    <citation type="journal article" date="2015" name="Nature">
        <title>Complex archaea that bridge the gap between prokaryotes and eukaryotes.</title>
        <authorList>
            <person name="Spang A."/>
            <person name="Saw J.H."/>
            <person name="Jorgensen S.L."/>
            <person name="Zaremba-Niedzwiedzka K."/>
            <person name="Martijn J."/>
            <person name="Lind A.E."/>
            <person name="van Eijk R."/>
            <person name="Schleper C."/>
            <person name="Guy L."/>
            <person name="Ettema T.J."/>
        </authorList>
    </citation>
    <scope>NUCLEOTIDE SEQUENCE</scope>
</reference>
<evidence type="ECO:0000256" key="1">
    <source>
        <dbReference type="ARBA" id="ARBA00022737"/>
    </source>
</evidence>
<dbReference type="GO" id="GO:0046813">
    <property type="term" value="P:receptor-mediated virion attachment to host cell"/>
    <property type="evidence" value="ECO:0007669"/>
    <property type="project" value="TreeGrafter"/>
</dbReference>
<feature type="non-terminal residue" evidence="3">
    <location>
        <position position="1"/>
    </location>
</feature>
<dbReference type="InterPro" id="IPR013360">
    <property type="entry name" value="Pilus_4_PilW"/>
</dbReference>
<accession>A0A0F9I3W5</accession>
<dbReference type="InterPro" id="IPR019734">
    <property type="entry name" value="TPR_rpt"/>
</dbReference>
<dbReference type="AlphaFoldDB" id="A0A0F9I3W5"/>
<gene>
    <name evidence="3" type="ORF">LCGC14_1626650</name>
</gene>